<protein>
    <submittedName>
        <fullName evidence="1">Uncharacterized protein</fullName>
    </submittedName>
</protein>
<comment type="caution">
    <text evidence="1">The sequence shown here is derived from an EMBL/GenBank/DDBJ whole genome shotgun (WGS) entry which is preliminary data.</text>
</comment>
<dbReference type="EMBL" id="JACEIK010000092">
    <property type="protein sequence ID" value="MCD7449342.1"/>
    <property type="molecule type" value="Genomic_DNA"/>
</dbReference>
<gene>
    <name evidence="1" type="ORF">HAX54_051531</name>
</gene>
<keyword evidence="2" id="KW-1185">Reference proteome</keyword>
<organism evidence="1 2">
    <name type="scientific">Datura stramonium</name>
    <name type="common">Jimsonweed</name>
    <name type="synonym">Common thornapple</name>
    <dbReference type="NCBI Taxonomy" id="4076"/>
    <lineage>
        <taxon>Eukaryota</taxon>
        <taxon>Viridiplantae</taxon>
        <taxon>Streptophyta</taxon>
        <taxon>Embryophyta</taxon>
        <taxon>Tracheophyta</taxon>
        <taxon>Spermatophyta</taxon>
        <taxon>Magnoliopsida</taxon>
        <taxon>eudicotyledons</taxon>
        <taxon>Gunneridae</taxon>
        <taxon>Pentapetalae</taxon>
        <taxon>asterids</taxon>
        <taxon>lamiids</taxon>
        <taxon>Solanales</taxon>
        <taxon>Solanaceae</taxon>
        <taxon>Solanoideae</taxon>
        <taxon>Datureae</taxon>
        <taxon>Datura</taxon>
    </lineage>
</organism>
<sequence length="89" mass="9771">MELSYDSQDLIGVNVEFQLPIISQQILGGKVELPKDEDVNITNLKKAYKMDNSDKRESHAVDVSNFEDGKAITFESYGGEGGDDVSDGD</sequence>
<accession>A0ABS8RRI7</accession>
<evidence type="ECO:0000313" key="1">
    <source>
        <dbReference type="EMBL" id="MCD7449342.1"/>
    </source>
</evidence>
<dbReference type="Proteomes" id="UP000823775">
    <property type="component" value="Unassembled WGS sequence"/>
</dbReference>
<name>A0ABS8RRI7_DATST</name>
<evidence type="ECO:0000313" key="2">
    <source>
        <dbReference type="Proteomes" id="UP000823775"/>
    </source>
</evidence>
<reference evidence="1 2" key="1">
    <citation type="journal article" date="2021" name="BMC Genomics">
        <title>Datura genome reveals duplications of psychoactive alkaloid biosynthetic genes and high mutation rate following tissue culture.</title>
        <authorList>
            <person name="Rajewski A."/>
            <person name="Carter-House D."/>
            <person name="Stajich J."/>
            <person name="Litt A."/>
        </authorList>
    </citation>
    <scope>NUCLEOTIDE SEQUENCE [LARGE SCALE GENOMIC DNA]</scope>
    <source>
        <strain evidence="1">AR-01</strain>
    </source>
</reference>
<proteinExistence type="predicted"/>